<dbReference type="GO" id="GO:0003700">
    <property type="term" value="F:DNA-binding transcription factor activity"/>
    <property type="evidence" value="ECO:0007669"/>
    <property type="project" value="TreeGrafter"/>
</dbReference>
<dbReference type="SUPFAM" id="SSF48498">
    <property type="entry name" value="Tetracyclin repressor-like, C-terminal domain"/>
    <property type="match status" value="1"/>
</dbReference>
<reference evidence="7" key="1">
    <citation type="submission" date="2020-11" db="EMBL/GenBank/DDBJ databases">
        <title>Sequencing the genomes of 1000 actinobacteria strains.</title>
        <authorList>
            <person name="Klenk H.-P."/>
        </authorList>
    </citation>
    <scope>NUCLEOTIDE SEQUENCE</scope>
    <source>
        <strain evidence="7">DSM 45356</strain>
    </source>
</reference>
<evidence type="ECO:0000256" key="4">
    <source>
        <dbReference type="ARBA" id="ARBA00023163"/>
    </source>
</evidence>
<dbReference type="InterPro" id="IPR009057">
    <property type="entry name" value="Homeodomain-like_sf"/>
</dbReference>
<keyword evidence="2" id="KW-0805">Transcription regulation</keyword>
<evidence type="ECO:0000313" key="7">
    <source>
        <dbReference type="EMBL" id="MBG6137055.1"/>
    </source>
</evidence>
<proteinExistence type="predicted"/>
<comment type="caution">
    <text evidence="7">The sequence shown here is derived from an EMBL/GenBank/DDBJ whole genome shotgun (WGS) entry which is preliminary data.</text>
</comment>
<evidence type="ECO:0000256" key="5">
    <source>
        <dbReference type="PROSITE-ProRule" id="PRU00335"/>
    </source>
</evidence>
<evidence type="ECO:0000313" key="8">
    <source>
        <dbReference type="Proteomes" id="UP000622552"/>
    </source>
</evidence>
<feature type="domain" description="HTH tetR-type" evidence="6">
    <location>
        <begin position="9"/>
        <end position="69"/>
    </location>
</feature>
<dbReference type="AlphaFoldDB" id="A0A8J7KG79"/>
<protein>
    <submittedName>
        <fullName evidence="7">AcrR family transcriptional regulator</fullName>
    </submittedName>
</protein>
<keyword evidence="8" id="KW-1185">Reference proteome</keyword>
<dbReference type="PROSITE" id="PS50977">
    <property type="entry name" value="HTH_TETR_2"/>
    <property type="match status" value="1"/>
</dbReference>
<evidence type="ECO:0000256" key="1">
    <source>
        <dbReference type="ARBA" id="ARBA00022491"/>
    </source>
</evidence>
<organism evidence="7 8">
    <name type="scientific">Longispora fulva</name>
    <dbReference type="NCBI Taxonomy" id="619741"/>
    <lineage>
        <taxon>Bacteria</taxon>
        <taxon>Bacillati</taxon>
        <taxon>Actinomycetota</taxon>
        <taxon>Actinomycetes</taxon>
        <taxon>Micromonosporales</taxon>
        <taxon>Micromonosporaceae</taxon>
        <taxon>Longispora</taxon>
    </lineage>
</organism>
<dbReference type="SUPFAM" id="SSF46689">
    <property type="entry name" value="Homeodomain-like"/>
    <property type="match status" value="1"/>
</dbReference>
<dbReference type="Pfam" id="PF13977">
    <property type="entry name" value="TetR_C_6"/>
    <property type="match status" value="1"/>
</dbReference>
<sequence length="200" mass="21739">MTARRSKGKEREELVIRAAAQVIAERGLANVRVADVAERAGMSPGHVTYYFPSKIDMLMRAIRASEEALAAEVARQLADIGDPWDRLDRLVELSAAQGVRDPGWVLWLQVWLEAALDGEVAKVLDELDARWRDILVDVIGYGVGRGAFHATDHVAVAMSLSAMIDGLSIKVTLGAPGFTRVDLLRLVRAAARTLLGSRAA</sequence>
<feature type="DNA-binding region" description="H-T-H motif" evidence="5">
    <location>
        <begin position="32"/>
        <end position="51"/>
    </location>
</feature>
<keyword evidence="3 5" id="KW-0238">DNA-binding</keyword>
<gene>
    <name evidence="7" type="ORF">IW245_003249</name>
</gene>
<dbReference type="RefSeq" id="WP_197003962.1">
    <property type="nucleotide sequence ID" value="NZ_BONS01000022.1"/>
</dbReference>
<dbReference type="Proteomes" id="UP000622552">
    <property type="component" value="Unassembled WGS sequence"/>
</dbReference>
<keyword evidence="1" id="KW-0678">Repressor</keyword>
<dbReference type="Gene3D" id="1.10.357.10">
    <property type="entry name" value="Tetracycline Repressor, domain 2"/>
    <property type="match status" value="1"/>
</dbReference>
<evidence type="ECO:0000256" key="3">
    <source>
        <dbReference type="ARBA" id="ARBA00023125"/>
    </source>
</evidence>
<dbReference type="EMBL" id="JADOUF010000001">
    <property type="protein sequence ID" value="MBG6137055.1"/>
    <property type="molecule type" value="Genomic_DNA"/>
</dbReference>
<dbReference type="PRINTS" id="PR00455">
    <property type="entry name" value="HTHTETR"/>
</dbReference>
<dbReference type="Pfam" id="PF00440">
    <property type="entry name" value="TetR_N"/>
    <property type="match status" value="1"/>
</dbReference>
<dbReference type="InterPro" id="IPR039538">
    <property type="entry name" value="BetI_C"/>
</dbReference>
<evidence type="ECO:0000256" key="2">
    <source>
        <dbReference type="ARBA" id="ARBA00023015"/>
    </source>
</evidence>
<dbReference type="PANTHER" id="PTHR30055">
    <property type="entry name" value="HTH-TYPE TRANSCRIPTIONAL REGULATOR RUTR"/>
    <property type="match status" value="1"/>
</dbReference>
<dbReference type="InterPro" id="IPR036271">
    <property type="entry name" value="Tet_transcr_reg_TetR-rel_C_sf"/>
</dbReference>
<keyword evidence="4" id="KW-0804">Transcription</keyword>
<dbReference type="PANTHER" id="PTHR30055:SF200">
    <property type="entry name" value="HTH-TYPE TRANSCRIPTIONAL REPRESSOR BDCR"/>
    <property type="match status" value="1"/>
</dbReference>
<name>A0A8J7KG79_9ACTN</name>
<dbReference type="InterPro" id="IPR001647">
    <property type="entry name" value="HTH_TetR"/>
</dbReference>
<dbReference type="InterPro" id="IPR050109">
    <property type="entry name" value="HTH-type_TetR-like_transc_reg"/>
</dbReference>
<evidence type="ECO:0000259" key="6">
    <source>
        <dbReference type="PROSITE" id="PS50977"/>
    </source>
</evidence>
<accession>A0A8J7KG79</accession>
<dbReference type="GO" id="GO:0000976">
    <property type="term" value="F:transcription cis-regulatory region binding"/>
    <property type="evidence" value="ECO:0007669"/>
    <property type="project" value="TreeGrafter"/>
</dbReference>